<dbReference type="SMART" id="SM00360">
    <property type="entry name" value="RRM"/>
    <property type="match status" value="1"/>
</dbReference>
<dbReference type="SUPFAM" id="SSF54928">
    <property type="entry name" value="RNA-binding domain, RBD"/>
    <property type="match status" value="1"/>
</dbReference>
<dbReference type="AlphaFoldDB" id="A0A022PW37"/>
<dbReference type="PANTHER" id="PTHR47640">
    <property type="entry name" value="TRNA SELENOCYSTEINE 1-ASSOCIATED PROTEIN 1-RELATED-RELATED"/>
    <property type="match status" value="1"/>
</dbReference>
<accession>A0A022PW37</accession>
<dbReference type="InterPro" id="IPR034215">
    <property type="entry name" value="RBM42_RRM"/>
</dbReference>
<feature type="compositionally biased region" description="Basic and acidic residues" evidence="4">
    <location>
        <begin position="201"/>
        <end position="215"/>
    </location>
</feature>
<dbReference type="InterPro" id="IPR050825">
    <property type="entry name" value="RBM42_RBP45_47-like"/>
</dbReference>
<name>A0A022PW37_ERYGU</name>
<dbReference type="Proteomes" id="UP000030748">
    <property type="component" value="Unassembled WGS sequence"/>
</dbReference>
<dbReference type="PANTHER" id="PTHR47640:SF11">
    <property type="entry name" value="RNA-BINDING PROTEIN 42"/>
    <property type="match status" value="1"/>
</dbReference>
<dbReference type="OrthoDB" id="1749473at2759"/>
<keyword evidence="2 3" id="KW-0694">RNA-binding</keyword>
<evidence type="ECO:0000256" key="1">
    <source>
        <dbReference type="ARBA" id="ARBA00022664"/>
    </source>
</evidence>
<dbReference type="eggNOG" id="KOG0226">
    <property type="taxonomic scope" value="Eukaryota"/>
</dbReference>
<keyword evidence="7" id="KW-1185">Reference proteome</keyword>
<dbReference type="GO" id="GO:0006397">
    <property type="term" value="P:mRNA processing"/>
    <property type="evidence" value="ECO:0007669"/>
    <property type="project" value="UniProtKB-KW"/>
</dbReference>
<keyword evidence="1" id="KW-0507">mRNA processing</keyword>
<feature type="region of interest" description="Disordered" evidence="4">
    <location>
        <begin position="201"/>
        <end position="230"/>
    </location>
</feature>
<feature type="domain" description="RRM" evidence="5">
    <location>
        <begin position="124"/>
        <end position="202"/>
    </location>
</feature>
<dbReference type="InterPro" id="IPR000504">
    <property type="entry name" value="RRM_dom"/>
</dbReference>
<dbReference type="CDD" id="cd12383">
    <property type="entry name" value="RRM_RBM42"/>
    <property type="match status" value="1"/>
</dbReference>
<dbReference type="EMBL" id="KI632310">
    <property type="protein sequence ID" value="EYU19028.1"/>
    <property type="molecule type" value="Genomic_DNA"/>
</dbReference>
<evidence type="ECO:0000256" key="4">
    <source>
        <dbReference type="SAM" id="MobiDB-lite"/>
    </source>
</evidence>
<dbReference type="STRING" id="4155.A0A022PW37"/>
<dbReference type="Pfam" id="PF00076">
    <property type="entry name" value="RRM_1"/>
    <property type="match status" value="1"/>
</dbReference>
<reference evidence="6 7" key="1">
    <citation type="journal article" date="2013" name="Proc. Natl. Acad. Sci. U.S.A.">
        <title>Fine-scale variation in meiotic recombination in Mimulus inferred from population shotgun sequencing.</title>
        <authorList>
            <person name="Hellsten U."/>
            <person name="Wright K.M."/>
            <person name="Jenkins J."/>
            <person name="Shu S."/>
            <person name="Yuan Y."/>
            <person name="Wessler S.R."/>
            <person name="Schmutz J."/>
            <person name="Willis J.H."/>
            <person name="Rokhsar D.S."/>
        </authorList>
    </citation>
    <scope>NUCLEOTIDE SEQUENCE [LARGE SCALE GENOMIC DNA]</scope>
    <source>
        <strain evidence="7">cv. DUN x IM62</strain>
    </source>
</reference>
<evidence type="ECO:0000256" key="2">
    <source>
        <dbReference type="ARBA" id="ARBA00022884"/>
    </source>
</evidence>
<sequence length="230" mass="26088">MAPDDSATWHSGQYTYSTDATSYFPIPFHLPPVPPPVSLAVPPPVYPVAPTIFSLPQYQQAQELFERDAQSINPEALESVKAAIARSEIEHKTETFNKRKPIPRKAAGQTWVDPTLAEWPENDYRLFCGNLGNEVNDDILSKAFSRYPFFNRAKVVREKRLGKTKGYGFVSFSNQADLVAALKEMNGKYVGNRPIQLKKSDWKARTDTEAVETQKHSQKNKRPRKNVLHK</sequence>
<evidence type="ECO:0000313" key="7">
    <source>
        <dbReference type="Proteomes" id="UP000030748"/>
    </source>
</evidence>
<evidence type="ECO:0000259" key="5">
    <source>
        <dbReference type="PROSITE" id="PS50102"/>
    </source>
</evidence>
<gene>
    <name evidence="6" type="ORF">MIMGU_mgv1a013114mg</name>
</gene>
<proteinExistence type="predicted"/>
<dbReference type="InterPro" id="IPR035979">
    <property type="entry name" value="RBD_domain_sf"/>
</dbReference>
<protein>
    <recommendedName>
        <fullName evidence="5">RRM domain-containing protein</fullName>
    </recommendedName>
</protein>
<feature type="compositionally biased region" description="Basic residues" evidence="4">
    <location>
        <begin position="216"/>
        <end position="230"/>
    </location>
</feature>
<organism evidence="6 7">
    <name type="scientific">Erythranthe guttata</name>
    <name type="common">Yellow monkey flower</name>
    <name type="synonym">Mimulus guttatus</name>
    <dbReference type="NCBI Taxonomy" id="4155"/>
    <lineage>
        <taxon>Eukaryota</taxon>
        <taxon>Viridiplantae</taxon>
        <taxon>Streptophyta</taxon>
        <taxon>Embryophyta</taxon>
        <taxon>Tracheophyta</taxon>
        <taxon>Spermatophyta</taxon>
        <taxon>Magnoliopsida</taxon>
        <taxon>eudicotyledons</taxon>
        <taxon>Gunneridae</taxon>
        <taxon>Pentapetalae</taxon>
        <taxon>asterids</taxon>
        <taxon>lamiids</taxon>
        <taxon>Lamiales</taxon>
        <taxon>Phrymaceae</taxon>
        <taxon>Erythranthe</taxon>
    </lineage>
</organism>
<dbReference type="PhylomeDB" id="A0A022PW37"/>
<dbReference type="PROSITE" id="PS50102">
    <property type="entry name" value="RRM"/>
    <property type="match status" value="1"/>
</dbReference>
<dbReference type="Gene3D" id="3.30.70.330">
    <property type="match status" value="1"/>
</dbReference>
<evidence type="ECO:0000313" key="6">
    <source>
        <dbReference type="EMBL" id="EYU19028.1"/>
    </source>
</evidence>
<dbReference type="GO" id="GO:0003729">
    <property type="term" value="F:mRNA binding"/>
    <property type="evidence" value="ECO:0000318"/>
    <property type="project" value="GO_Central"/>
</dbReference>
<dbReference type="FunFam" id="3.30.70.330:FF:000309">
    <property type="entry name" value="RNA-binding protein 42"/>
    <property type="match status" value="1"/>
</dbReference>
<evidence type="ECO:0000256" key="3">
    <source>
        <dbReference type="PROSITE-ProRule" id="PRU00176"/>
    </source>
</evidence>
<dbReference type="InterPro" id="IPR012677">
    <property type="entry name" value="Nucleotide-bd_a/b_plait_sf"/>
</dbReference>